<name>A0A9D2KPL5_9BACT</name>
<evidence type="ECO:0000313" key="4">
    <source>
        <dbReference type="Proteomes" id="UP000823821"/>
    </source>
</evidence>
<feature type="transmembrane region" description="Helical" evidence="2">
    <location>
        <begin position="6"/>
        <end position="26"/>
    </location>
</feature>
<accession>A0A9D2KPL5</accession>
<evidence type="ECO:0000256" key="2">
    <source>
        <dbReference type="SAM" id="Phobius"/>
    </source>
</evidence>
<dbReference type="AlphaFoldDB" id="A0A9D2KPL5"/>
<gene>
    <name evidence="3" type="ORF">H9784_04915</name>
</gene>
<reference evidence="3" key="2">
    <citation type="submission" date="2021-04" db="EMBL/GenBank/DDBJ databases">
        <authorList>
            <person name="Gilroy R."/>
        </authorList>
    </citation>
    <scope>NUCLEOTIDE SEQUENCE</scope>
    <source>
        <strain evidence="3">5032</strain>
    </source>
</reference>
<proteinExistence type="predicted"/>
<keyword evidence="1" id="KW-0175">Coiled coil</keyword>
<keyword evidence="2" id="KW-0472">Membrane</keyword>
<organism evidence="3 4">
    <name type="scientific">Candidatus Desulfovibrio intestinavium</name>
    <dbReference type="NCBI Taxonomy" id="2838534"/>
    <lineage>
        <taxon>Bacteria</taxon>
        <taxon>Pseudomonadati</taxon>
        <taxon>Thermodesulfobacteriota</taxon>
        <taxon>Desulfovibrionia</taxon>
        <taxon>Desulfovibrionales</taxon>
        <taxon>Desulfovibrionaceae</taxon>
        <taxon>Desulfovibrio</taxon>
    </lineage>
</organism>
<reference evidence="3" key="1">
    <citation type="journal article" date="2021" name="PeerJ">
        <title>Extensive microbial diversity within the chicken gut microbiome revealed by metagenomics and culture.</title>
        <authorList>
            <person name="Gilroy R."/>
            <person name="Ravi A."/>
            <person name="Getino M."/>
            <person name="Pursley I."/>
            <person name="Horton D.L."/>
            <person name="Alikhan N.F."/>
            <person name="Baker D."/>
            <person name="Gharbi K."/>
            <person name="Hall N."/>
            <person name="Watson M."/>
            <person name="Adriaenssens E.M."/>
            <person name="Foster-Nyarko E."/>
            <person name="Jarju S."/>
            <person name="Secka A."/>
            <person name="Antonio M."/>
            <person name="Oren A."/>
            <person name="Chaudhuri R.R."/>
            <person name="La Ragione R."/>
            <person name="Hildebrand F."/>
            <person name="Pallen M.J."/>
        </authorList>
    </citation>
    <scope>NUCLEOTIDE SEQUENCE</scope>
    <source>
        <strain evidence="3">5032</strain>
    </source>
</reference>
<dbReference type="InterPro" id="IPR020269">
    <property type="entry name" value="Phage_Mu_Releasin"/>
</dbReference>
<protein>
    <submittedName>
        <fullName evidence="3">DUF2730 domain-containing protein</fullName>
    </submittedName>
</protein>
<sequence>METFIHSTAASLAILAVQAAFVWAFWSLRRAFVRQEDFQEQLQRQNRYENALTRRLASLEQQVRQVPGEKRLNQLHTELAGLRGDIMALNARISGLDHLLSRLERHLERQEERLLPAPSGRRNER</sequence>
<evidence type="ECO:0000256" key="1">
    <source>
        <dbReference type="SAM" id="Coils"/>
    </source>
</evidence>
<dbReference type="EMBL" id="DWZD01000033">
    <property type="protein sequence ID" value="HJA78897.1"/>
    <property type="molecule type" value="Genomic_DNA"/>
</dbReference>
<dbReference type="Gene3D" id="1.20.5.340">
    <property type="match status" value="1"/>
</dbReference>
<dbReference type="Pfam" id="PF10805">
    <property type="entry name" value="DUF2730"/>
    <property type="match status" value="1"/>
</dbReference>
<keyword evidence="2" id="KW-1133">Transmembrane helix</keyword>
<keyword evidence="2" id="KW-0812">Transmembrane</keyword>
<comment type="caution">
    <text evidence="3">The sequence shown here is derived from an EMBL/GenBank/DDBJ whole genome shotgun (WGS) entry which is preliminary data.</text>
</comment>
<feature type="coiled-coil region" evidence="1">
    <location>
        <begin position="42"/>
        <end position="113"/>
    </location>
</feature>
<evidence type="ECO:0000313" key="3">
    <source>
        <dbReference type="EMBL" id="HJA78897.1"/>
    </source>
</evidence>
<dbReference type="Proteomes" id="UP000823821">
    <property type="component" value="Unassembled WGS sequence"/>
</dbReference>